<keyword evidence="1" id="KW-1133">Transmembrane helix</keyword>
<evidence type="ECO:0000313" key="3">
    <source>
        <dbReference type="Proteomes" id="UP000480485"/>
    </source>
</evidence>
<feature type="transmembrane region" description="Helical" evidence="1">
    <location>
        <begin position="125"/>
        <end position="145"/>
    </location>
</feature>
<gene>
    <name evidence="2" type="ORF">GP954_00340</name>
</gene>
<dbReference type="PROSITE" id="PS51257">
    <property type="entry name" value="PROKAR_LIPOPROTEIN"/>
    <property type="match status" value="1"/>
</dbReference>
<name>A0A6L7CA22_ECOLX</name>
<evidence type="ECO:0000313" key="2">
    <source>
        <dbReference type="EMBL" id="MWT83649.1"/>
    </source>
</evidence>
<dbReference type="EMBL" id="WTRN01000002">
    <property type="protein sequence ID" value="MWT83649.1"/>
    <property type="molecule type" value="Genomic_DNA"/>
</dbReference>
<keyword evidence="1" id="KW-0472">Membrane</keyword>
<dbReference type="AlphaFoldDB" id="A0A6L7CA22"/>
<proteinExistence type="predicted"/>
<organism evidence="2 3">
    <name type="scientific">Escherichia coli</name>
    <dbReference type="NCBI Taxonomy" id="562"/>
    <lineage>
        <taxon>Bacteria</taxon>
        <taxon>Pseudomonadati</taxon>
        <taxon>Pseudomonadota</taxon>
        <taxon>Gammaproteobacteria</taxon>
        <taxon>Enterobacterales</taxon>
        <taxon>Enterobacteriaceae</taxon>
        <taxon>Escherichia</taxon>
    </lineage>
</organism>
<comment type="caution">
    <text evidence="2">The sequence shown here is derived from an EMBL/GenBank/DDBJ whole genome shotgun (WGS) entry which is preliminary data.</text>
</comment>
<keyword evidence="1" id="KW-0812">Transmembrane</keyword>
<dbReference type="RefSeq" id="WP_160450876.1">
    <property type="nucleotide sequence ID" value="NZ_WTRB01000031.1"/>
</dbReference>
<reference evidence="2 3" key="1">
    <citation type="submission" date="2019-12" db="EMBL/GenBank/DDBJ databases">
        <title>Enteriobacteria Tanzani isolates_8377-8380.</title>
        <authorList>
            <person name="Subbiah M."/>
            <person name="Call D."/>
        </authorList>
    </citation>
    <scope>NUCLEOTIDE SEQUENCE [LARGE SCALE GENOMIC DNA]</scope>
    <source>
        <strain evidence="2 3">8378wC7</strain>
    </source>
</reference>
<accession>A0A6L7CA22</accession>
<dbReference type="Proteomes" id="UP000480485">
    <property type="component" value="Unassembled WGS sequence"/>
</dbReference>
<protein>
    <submittedName>
        <fullName evidence="2">Uncharacterized protein</fullName>
    </submittedName>
</protein>
<feature type="transmembrane region" description="Helical" evidence="1">
    <location>
        <begin position="50"/>
        <end position="70"/>
    </location>
</feature>
<sequence length="152" mass="17334">MTVKTILKWLDTLTAWGFVIGLACQAYDLFMVQSPARFRVFGQGEIMGDFTGVLQIMTPYLACMTLGYGTRGRLAGWSGERICWRMLIWMHTRMSVPTALSYFTAYTIYDNAEILAEASLSFDMMYTFPTNIIICGCYLFSAIVYEDREEAK</sequence>
<feature type="transmembrane region" description="Helical" evidence="1">
    <location>
        <begin position="82"/>
        <end position="105"/>
    </location>
</feature>
<evidence type="ECO:0000256" key="1">
    <source>
        <dbReference type="SAM" id="Phobius"/>
    </source>
</evidence>